<evidence type="ECO:0000313" key="2">
    <source>
        <dbReference type="EMBL" id="GFD38141.1"/>
    </source>
</evidence>
<gene>
    <name evidence="2" type="ORF">Tci_910110</name>
</gene>
<reference evidence="2" key="1">
    <citation type="journal article" date="2019" name="Sci. Rep.">
        <title>Draft genome of Tanacetum cinerariifolium, the natural source of mosquito coil.</title>
        <authorList>
            <person name="Yamashiro T."/>
            <person name="Shiraishi A."/>
            <person name="Satake H."/>
            <person name="Nakayama K."/>
        </authorList>
    </citation>
    <scope>NUCLEOTIDE SEQUENCE</scope>
</reference>
<feature type="non-terminal residue" evidence="2">
    <location>
        <position position="1"/>
    </location>
</feature>
<sequence>IRRPIAEKRHSSQNFGFKLVEIEDDVNNLNKEGGSSAASEHVNLDAGYDSSFKDGSSKEPNIGRGRRKKKVKKDSKLDELEETMKNAITNIAAQENQGPTMEEYHEKLKSMRLEYDDPVYLAATGIFFQSKSHREAWMLLPLIPNVLKKWIKMMARQMG</sequence>
<evidence type="ECO:0000256" key="1">
    <source>
        <dbReference type="SAM" id="MobiDB-lite"/>
    </source>
</evidence>
<comment type="caution">
    <text evidence="2">The sequence shown here is derived from an EMBL/GenBank/DDBJ whole genome shotgun (WGS) entry which is preliminary data.</text>
</comment>
<proteinExistence type="predicted"/>
<name>A0A699VZA9_TANCI</name>
<accession>A0A699VZA9</accession>
<dbReference type="EMBL" id="BKCJ011496407">
    <property type="protein sequence ID" value="GFD38141.1"/>
    <property type="molecule type" value="Genomic_DNA"/>
</dbReference>
<feature type="compositionally biased region" description="Basic residues" evidence="1">
    <location>
        <begin position="64"/>
        <end position="73"/>
    </location>
</feature>
<protein>
    <submittedName>
        <fullName evidence="2">Myb/SANT-like domain, Harbinger transposase-derived nuclease domain protein</fullName>
    </submittedName>
</protein>
<feature type="non-terminal residue" evidence="2">
    <location>
        <position position="159"/>
    </location>
</feature>
<organism evidence="2">
    <name type="scientific">Tanacetum cinerariifolium</name>
    <name type="common">Dalmatian daisy</name>
    <name type="synonym">Chrysanthemum cinerariifolium</name>
    <dbReference type="NCBI Taxonomy" id="118510"/>
    <lineage>
        <taxon>Eukaryota</taxon>
        <taxon>Viridiplantae</taxon>
        <taxon>Streptophyta</taxon>
        <taxon>Embryophyta</taxon>
        <taxon>Tracheophyta</taxon>
        <taxon>Spermatophyta</taxon>
        <taxon>Magnoliopsida</taxon>
        <taxon>eudicotyledons</taxon>
        <taxon>Gunneridae</taxon>
        <taxon>Pentapetalae</taxon>
        <taxon>asterids</taxon>
        <taxon>campanulids</taxon>
        <taxon>Asterales</taxon>
        <taxon>Asteraceae</taxon>
        <taxon>Asteroideae</taxon>
        <taxon>Anthemideae</taxon>
        <taxon>Anthemidinae</taxon>
        <taxon>Tanacetum</taxon>
    </lineage>
</organism>
<dbReference type="AlphaFoldDB" id="A0A699VZA9"/>
<feature type="region of interest" description="Disordered" evidence="1">
    <location>
        <begin position="28"/>
        <end position="77"/>
    </location>
</feature>